<comment type="caution">
    <text evidence="3">The sequence shown here is derived from an EMBL/GenBank/DDBJ whole genome shotgun (WGS) entry which is preliminary data.</text>
</comment>
<dbReference type="AlphaFoldDB" id="A0A4Y7SLD6"/>
<evidence type="ECO:0000313" key="3">
    <source>
        <dbReference type="EMBL" id="TEB22703.1"/>
    </source>
</evidence>
<organism evidence="3 4">
    <name type="scientific">Coprinellus micaceus</name>
    <name type="common">Glistening ink-cap mushroom</name>
    <name type="synonym">Coprinus micaceus</name>
    <dbReference type="NCBI Taxonomy" id="71717"/>
    <lineage>
        <taxon>Eukaryota</taxon>
        <taxon>Fungi</taxon>
        <taxon>Dikarya</taxon>
        <taxon>Basidiomycota</taxon>
        <taxon>Agaricomycotina</taxon>
        <taxon>Agaricomycetes</taxon>
        <taxon>Agaricomycetidae</taxon>
        <taxon>Agaricales</taxon>
        <taxon>Agaricineae</taxon>
        <taxon>Psathyrellaceae</taxon>
        <taxon>Coprinellus</taxon>
    </lineage>
</organism>
<dbReference type="EMBL" id="QPFP01000087">
    <property type="protein sequence ID" value="TEB22703.1"/>
    <property type="molecule type" value="Genomic_DNA"/>
</dbReference>
<gene>
    <name evidence="3" type="ORF">FA13DRAFT_1798675</name>
</gene>
<accession>A0A4Y7SLD6</accession>
<reference evidence="3 4" key="1">
    <citation type="journal article" date="2019" name="Nat. Ecol. Evol.">
        <title>Megaphylogeny resolves global patterns of mushroom evolution.</title>
        <authorList>
            <person name="Varga T."/>
            <person name="Krizsan K."/>
            <person name="Foldi C."/>
            <person name="Dima B."/>
            <person name="Sanchez-Garcia M."/>
            <person name="Sanchez-Ramirez S."/>
            <person name="Szollosi G.J."/>
            <person name="Szarkandi J.G."/>
            <person name="Papp V."/>
            <person name="Albert L."/>
            <person name="Andreopoulos W."/>
            <person name="Angelini C."/>
            <person name="Antonin V."/>
            <person name="Barry K.W."/>
            <person name="Bougher N.L."/>
            <person name="Buchanan P."/>
            <person name="Buyck B."/>
            <person name="Bense V."/>
            <person name="Catcheside P."/>
            <person name="Chovatia M."/>
            <person name="Cooper J."/>
            <person name="Damon W."/>
            <person name="Desjardin D."/>
            <person name="Finy P."/>
            <person name="Geml J."/>
            <person name="Haridas S."/>
            <person name="Hughes K."/>
            <person name="Justo A."/>
            <person name="Karasinski D."/>
            <person name="Kautmanova I."/>
            <person name="Kiss B."/>
            <person name="Kocsube S."/>
            <person name="Kotiranta H."/>
            <person name="LaButti K.M."/>
            <person name="Lechner B.E."/>
            <person name="Liimatainen K."/>
            <person name="Lipzen A."/>
            <person name="Lukacs Z."/>
            <person name="Mihaltcheva S."/>
            <person name="Morgado L.N."/>
            <person name="Niskanen T."/>
            <person name="Noordeloos M.E."/>
            <person name="Ohm R.A."/>
            <person name="Ortiz-Santana B."/>
            <person name="Ovrebo C."/>
            <person name="Racz N."/>
            <person name="Riley R."/>
            <person name="Savchenko A."/>
            <person name="Shiryaev A."/>
            <person name="Soop K."/>
            <person name="Spirin V."/>
            <person name="Szebenyi C."/>
            <person name="Tomsovsky M."/>
            <person name="Tulloss R.E."/>
            <person name="Uehling J."/>
            <person name="Grigoriev I.V."/>
            <person name="Vagvolgyi C."/>
            <person name="Papp T."/>
            <person name="Martin F.M."/>
            <person name="Miettinen O."/>
            <person name="Hibbett D.S."/>
            <person name="Nagy L.G."/>
        </authorList>
    </citation>
    <scope>NUCLEOTIDE SEQUENCE [LARGE SCALE GENOMIC DNA]</scope>
    <source>
        <strain evidence="3 4">FP101781</strain>
    </source>
</reference>
<keyword evidence="2" id="KW-0812">Transmembrane</keyword>
<protein>
    <submittedName>
        <fullName evidence="3">Uncharacterized protein</fullName>
    </submittedName>
</protein>
<feature type="transmembrane region" description="Helical" evidence="2">
    <location>
        <begin position="379"/>
        <end position="398"/>
    </location>
</feature>
<keyword evidence="2" id="KW-0472">Membrane</keyword>
<feature type="region of interest" description="Disordered" evidence="1">
    <location>
        <begin position="1"/>
        <end position="52"/>
    </location>
</feature>
<name>A0A4Y7SLD6_COPMI</name>
<sequence length="405" mass="44400">MHKSHSEPVNRAYNSSSIQSDRHPRLRNTPTHRPLHRPSPSTATILNSTPDIGQVRLSPTPLLNEPTEISVEGLDGLKFRRCLDEDGSPTRTLRRRNPHLKWQGDIPVLPRLRTPFPLALQQPNVQARQLEQLLSSSSECYQEPSKSEAISQWATRVGLSEGEIQSMVTLANGSVETMKSESKGIAGELGDYVGEYEVPIANADSFSSHGMETSVFTTSRDNKNSIQSAGPPPLRMHQSLLANITDFLQFNSSNIAATVIKARKEDVPYIEREIRRRGIHASPVSVPPSAQPAMSSDSLHANSLHRIPPSDSFVYVAISKSAKLLGEAADAGLKLVSKQEQPIAAKGQGNEMAVYGHAEPSRNAEFTSTMMNTTTVCSIILLSFTIYVIFFSAVPFTMDLHVARG</sequence>
<evidence type="ECO:0000313" key="4">
    <source>
        <dbReference type="Proteomes" id="UP000298030"/>
    </source>
</evidence>
<proteinExistence type="predicted"/>
<evidence type="ECO:0000256" key="1">
    <source>
        <dbReference type="SAM" id="MobiDB-lite"/>
    </source>
</evidence>
<keyword evidence="2" id="KW-1133">Transmembrane helix</keyword>
<keyword evidence="4" id="KW-1185">Reference proteome</keyword>
<feature type="compositionally biased region" description="Polar residues" evidence="1">
    <location>
        <begin position="39"/>
        <end position="51"/>
    </location>
</feature>
<dbReference type="Proteomes" id="UP000298030">
    <property type="component" value="Unassembled WGS sequence"/>
</dbReference>
<evidence type="ECO:0000256" key="2">
    <source>
        <dbReference type="SAM" id="Phobius"/>
    </source>
</evidence>